<proteinExistence type="predicted"/>
<evidence type="ECO:0000313" key="4">
    <source>
        <dbReference type="EMBL" id="QPC41721.1"/>
    </source>
</evidence>
<dbReference type="CDD" id="cd04301">
    <property type="entry name" value="NAT_SF"/>
    <property type="match status" value="1"/>
</dbReference>
<dbReference type="PROSITE" id="PS51186">
    <property type="entry name" value="GNAT"/>
    <property type="match status" value="1"/>
</dbReference>
<dbReference type="PANTHER" id="PTHR43800:SF1">
    <property type="entry name" value="PEPTIDYL-LYSINE N-ACETYLTRANSFERASE YJAB"/>
    <property type="match status" value="1"/>
</dbReference>
<dbReference type="EMBL" id="CP058214">
    <property type="protein sequence ID" value="QPC41721.1"/>
    <property type="molecule type" value="Genomic_DNA"/>
</dbReference>
<name>A0A7S8C1M8_9HYPH</name>
<feature type="domain" description="N-acetyltransferase" evidence="3">
    <location>
        <begin position="34"/>
        <end position="175"/>
    </location>
</feature>
<dbReference type="InterPro" id="IPR016181">
    <property type="entry name" value="Acyl_CoA_acyltransferase"/>
</dbReference>
<dbReference type="GO" id="GO:0016747">
    <property type="term" value="F:acyltransferase activity, transferring groups other than amino-acyl groups"/>
    <property type="evidence" value="ECO:0007669"/>
    <property type="project" value="InterPro"/>
</dbReference>
<reference evidence="4 5" key="1">
    <citation type="submission" date="2020-06" db="EMBL/GenBank/DDBJ databases">
        <title>Genome sequence of 2 isolates from Red Sea Mangroves.</title>
        <authorList>
            <person name="Sefrji F."/>
            <person name="Michoud G."/>
            <person name="Merlino G."/>
            <person name="Daffonchio D."/>
        </authorList>
    </citation>
    <scope>NUCLEOTIDE SEQUENCE [LARGE SCALE GENOMIC DNA]</scope>
    <source>
        <strain evidence="4 5">R1DC25</strain>
    </source>
</reference>
<dbReference type="KEGG" id="kmn:HW532_02690"/>
<accession>A0A7S8C1M8</accession>
<evidence type="ECO:0000313" key="5">
    <source>
        <dbReference type="Proteomes" id="UP000593594"/>
    </source>
</evidence>
<dbReference type="RefSeq" id="WP_213162944.1">
    <property type="nucleotide sequence ID" value="NZ_CP058214.1"/>
</dbReference>
<keyword evidence="5" id="KW-1185">Reference proteome</keyword>
<evidence type="ECO:0000259" key="3">
    <source>
        <dbReference type="PROSITE" id="PS51186"/>
    </source>
</evidence>
<keyword evidence="2" id="KW-0012">Acyltransferase</keyword>
<evidence type="ECO:0000256" key="1">
    <source>
        <dbReference type="ARBA" id="ARBA00022679"/>
    </source>
</evidence>
<sequence>MTRTIDTVVTFLEMTEQPSLVDIHPPVNLKVALMRAEEIPVHFYRYLYDTVGTGLYWIDRKVLSDEALANIIHDENVEVFVAYGHGVPAGFFEIDARKPEEVWLAYFGIVPDFQGQGVGKWLLAEAIGTAWAKGPERVRVETCTLDHPRALALYQRMGFVPYAQEDKTMEVPDTA</sequence>
<gene>
    <name evidence="4" type="ORF">HW532_02690</name>
</gene>
<keyword evidence="1 4" id="KW-0808">Transferase</keyword>
<protein>
    <submittedName>
        <fullName evidence="4">GNAT family N-acetyltransferase</fullName>
    </submittedName>
</protein>
<dbReference type="SUPFAM" id="SSF55729">
    <property type="entry name" value="Acyl-CoA N-acyltransferases (Nat)"/>
    <property type="match status" value="1"/>
</dbReference>
<dbReference type="InterPro" id="IPR000182">
    <property type="entry name" value="GNAT_dom"/>
</dbReference>
<dbReference type="Proteomes" id="UP000593594">
    <property type="component" value="Chromosome"/>
</dbReference>
<dbReference type="Pfam" id="PF00583">
    <property type="entry name" value="Acetyltransf_1"/>
    <property type="match status" value="1"/>
</dbReference>
<evidence type="ECO:0000256" key="2">
    <source>
        <dbReference type="ARBA" id="ARBA00023315"/>
    </source>
</evidence>
<organism evidence="4 5">
    <name type="scientific">Kaustia mangrovi</name>
    <dbReference type="NCBI Taxonomy" id="2593653"/>
    <lineage>
        <taxon>Bacteria</taxon>
        <taxon>Pseudomonadati</taxon>
        <taxon>Pseudomonadota</taxon>
        <taxon>Alphaproteobacteria</taxon>
        <taxon>Hyphomicrobiales</taxon>
        <taxon>Parvibaculaceae</taxon>
        <taxon>Kaustia</taxon>
    </lineage>
</organism>
<dbReference type="AlphaFoldDB" id="A0A7S8C1M8"/>
<dbReference type="Gene3D" id="3.40.630.30">
    <property type="match status" value="1"/>
</dbReference>
<dbReference type="PANTHER" id="PTHR43800">
    <property type="entry name" value="PEPTIDYL-LYSINE N-ACETYLTRANSFERASE YJAB"/>
    <property type="match status" value="1"/>
</dbReference>